<dbReference type="Proteomes" id="UP000260812">
    <property type="component" value="Unassembled WGS sequence"/>
</dbReference>
<proteinExistence type="predicted"/>
<protein>
    <submittedName>
        <fullName evidence="2">Uncharacterized protein</fullName>
    </submittedName>
</protein>
<evidence type="ECO:0000313" key="3">
    <source>
        <dbReference type="Proteomes" id="UP000260812"/>
    </source>
</evidence>
<accession>A0A3E3IW73</accession>
<organism evidence="2 4">
    <name type="scientific">Eisenbergiella massiliensis</name>
    <dbReference type="NCBI Taxonomy" id="1720294"/>
    <lineage>
        <taxon>Bacteria</taxon>
        <taxon>Bacillati</taxon>
        <taxon>Bacillota</taxon>
        <taxon>Clostridia</taxon>
        <taxon>Lachnospirales</taxon>
        <taxon>Lachnospiraceae</taxon>
        <taxon>Eisenbergiella</taxon>
    </lineage>
</organism>
<keyword evidence="3" id="KW-1185">Reference proteome</keyword>
<evidence type="ECO:0000313" key="2">
    <source>
        <dbReference type="EMBL" id="RGE71305.1"/>
    </source>
</evidence>
<dbReference type="EMBL" id="QVLU01000011">
    <property type="protein sequence ID" value="RGE71305.1"/>
    <property type="molecule type" value="Genomic_DNA"/>
</dbReference>
<name>A0A3E3IW73_9FIRM</name>
<comment type="caution">
    <text evidence="2">The sequence shown here is derived from an EMBL/GenBank/DDBJ whole genome shotgun (WGS) entry which is preliminary data.</text>
</comment>
<evidence type="ECO:0000313" key="4">
    <source>
        <dbReference type="Proteomes" id="UP000261166"/>
    </source>
</evidence>
<gene>
    <name evidence="2" type="ORF">DWY69_14070</name>
    <name evidence="1" type="ORF">DXC51_16760</name>
</gene>
<dbReference type="Proteomes" id="UP000261166">
    <property type="component" value="Unassembled WGS sequence"/>
</dbReference>
<reference evidence="2 4" key="1">
    <citation type="submission" date="2018-08" db="EMBL/GenBank/DDBJ databases">
        <title>A genome reference for cultivated species of the human gut microbiota.</title>
        <authorList>
            <person name="Zou Y."/>
            <person name="Xue W."/>
            <person name="Luo G."/>
        </authorList>
    </citation>
    <scope>NUCLEOTIDE SEQUENCE [LARGE SCALE GENOMIC DNA]</scope>
    <source>
        <strain evidence="2 4">AF26-4BH</strain>
        <strain evidence="1">TF05-5AC</strain>
    </source>
</reference>
<dbReference type="EMBL" id="QVLV01000011">
    <property type="protein sequence ID" value="RGE58549.1"/>
    <property type="molecule type" value="Genomic_DNA"/>
</dbReference>
<evidence type="ECO:0000313" key="1">
    <source>
        <dbReference type="EMBL" id="RGE58549.1"/>
    </source>
</evidence>
<dbReference type="AlphaFoldDB" id="A0A3E3IW73"/>
<sequence>MELIWEKKKQVSRLSFPGYCSTNVWVRKGKNYVCGINAPVPAGFLPEPGTGREGPTGTDALIRAIYAGYKKL</sequence>